<dbReference type="AlphaFoldDB" id="A0A3S1BS54"/>
<dbReference type="OrthoDB" id="2605079at2"/>
<comment type="caution">
    <text evidence="1">The sequence shown here is derived from an EMBL/GenBank/DDBJ whole genome shotgun (WGS) entry which is preliminary data.</text>
</comment>
<sequence length="261" mass="28557">MSGANATHSNLQMEFLPEGIRIDISASDNNKESKYSIILAIPPLDTEFEASLVQRLQDQPLKLAALLEVGSSGIVDFLPRRLPWGLITTGGEMPGGGVCSCGELSCNHKIEALKYADNMWEKQPDLRLRMLGLTREGLLAAVLDNWAAIEPLENAEEALLRYVGNHPEEQSRAQGSGPNIAEWLAEVAEMGRLHQPGPQFHDVQIHLDPVDESQAPVASPVPWKQLLPHVFSASKGYSLISSGVMQRAEKLAASLRKLPQE</sequence>
<dbReference type="RefSeq" id="WP_127190053.1">
    <property type="nucleotide sequence ID" value="NZ_RZNY01000001.1"/>
</dbReference>
<dbReference type="Proteomes" id="UP000279446">
    <property type="component" value="Unassembled WGS sequence"/>
</dbReference>
<name>A0A3S1BS54_9BACL</name>
<proteinExistence type="predicted"/>
<keyword evidence="2" id="KW-1185">Reference proteome</keyword>
<dbReference type="EMBL" id="RZNY01000001">
    <property type="protein sequence ID" value="RUT48458.1"/>
    <property type="molecule type" value="Genomic_DNA"/>
</dbReference>
<organism evidence="1 2">
    <name type="scientific">Paenibacillus anaericanus</name>
    <dbReference type="NCBI Taxonomy" id="170367"/>
    <lineage>
        <taxon>Bacteria</taxon>
        <taxon>Bacillati</taxon>
        <taxon>Bacillota</taxon>
        <taxon>Bacilli</taxon>
        <taxon>Bacillales</taxon>
        <taxon>Paenibacillaceae</taxon>
        <taxon>Paenibacillus</taxon>
    </lineage>
</organism>
<evidence type="ECO:0000313" key="2">
    <source>
        <dbReference type="Proteomes" id="UP000279446"/>
    </source>
</evidence>
<evidence type="ECO:0008006" key="3">
    <source>
        <dbReference type="Google" id="ProtNLM"/>
    </source>
</evidence>
<accession>A0A3S1BS54</accession>
<protein>
    <recommendedName>
        <fullName evidence="3">SWIM-type domain-containing protein</fullName>
    </recommendedName>
</protein>
<gene>
    <name evidence="1" type="ORF">EJP82_00470</name>
</gene>
<evidence type="ECO:0000313" key="1">
    <source>
        <dbReference type="EMBL" id="RUT48458.1"/>
    </source>
</evidence>
<reference evidence="1 2" key="1">
    <citation type="submission" date="2018-12" db="EMBL/GenBank/DDBJ databases">
        <authorList>
            <person name="Sun L."/>
            <person name="Chen Z."/>
        </authorList>
    </citation>
    <scope>NUCLEOTIDE SEQUENCE [LARGE SCALE GENOMIC DNA]</scope>
    <source>
        <strain evidence="1 2">DSM 15890</strain>
    </source>
</reference>